<dbReference type="RefSeq" id="XP_045962108.1">
    <property type="nucleotide sequence ID" value="XM_046106892.1"/>
</dbReference>
<feature type="region of interest" description="Disordered" evidence="1">
    <location>
        <begin position="369"/>
        <end position="707"/>
    </location>
</feature>
<feature type="compositionally biased region" description="Polar residues" evidence="1">
    <location>
        <begin position="593"/>
        <end position="612"/>
    </location>
</feature>
<proteinExistence type="predicted"/>
<feature type="region of interest" description="Disordered" evidence="1">
    <location>
        <begin position="302"/>
        <end position="355"/>
    </location>
</feature>
<accession>A0A9P9A1A2</accession>
<feature type="compositionally biased region" description="Basic and acidic residues" evidence="1">
    <location>
        <begin position="310"/>
        <end position="326"/>
    </location>
</feature>
<name>A0A9P9A1A2_9PEZI</name>
<evidence type="ECO:0000313" key="2">
    <source>
        <dbReference type="EMBL" id="KAH6657874.1"/>
    </source>
</evidence>
<feature type="compositionally biased region" description="Basic and acidic residues" evidence="1">
    <location>
        <begin position="645"/>
        <end position="663"/>
    </location>
</feature>
<dbReference type="GeneID" id="70135783"/>
<feature type="compositionally biased region" description="Polar residues" evidence="1">
    <location>
        <begin position="573"/>
        <end position="586"/>
    </location>
</feature>
<evidence type="ECO:0000313" key="3">
    <source>
        <dbReference type="Proteomes" id="UP000758603"/>
    </source>
</evidence>
<dbReference type="EMBL" id="JAGPXC010000002">
    <property type="protein sequence ID" value="KAH6657874.1"/>
    <property type="molecule type" value="Genomic_DNA"/>
</dbReference>
<feature type="compositionally biased region" description="Low complexity" evidence="1">
    <location>
        <begin position="369"/>
        <end position="386"/>
    </location>
</feature>
<protein>
    <recommendedName>
        <fullName evidence="4">E3 ubiquitin-protein ligase</fullName>
    </recommendedName>
</protein>
<feature type="compositionally biased region" description="Basic and acidic residues" evidence="1">
    <location>
        <begin position="387"/>
        <end position="397"/>
    </location>
</feature>
<dbReference type="Proteomes" id="UP000758603">
    <property type="component" value="Unassembled WGS sequence"/>
</dbReference>
<feature type="compositionally biased region" description="Basic and acidic residues" evidence="1">
    <location>
        <begin position="434"/>
        <end position="491"/>
    </location>
</feature>
<sequence length="767" mass="83967">MSVLAVPDGGFHLEGSEASEFLPMQAFGIALSDSVIEDMINCVQNGSQIELFLGNNPSLQYGEYEEELKPTAESLDYDLFLTNLNESKTKAHRLPNPTMSILKRPPPGANKALNPQIRVDKAAAGKGGKASKAKLPHGKSAMAMALSGSSTTRSLPTSPALTGVGSPLHNPAIAASQQQLEKNKGQRSTLVHELAVGDQTYDYLKQKWDGAEADLTTTLGKVADKIGPKYSMKKIYWKELDVWNYKYEPSENRQKAIENARKQYDKQRLETKDPAWERLLEEKDRGKGIILSKLQAAIAKGNMTPAVKPTRADDASSRHSSDESVKGKTGGESMARSTSQPIGSKPKKVSDREALSKSLLSNKVAATKKAALATKKAAPANKPSKVQPEKGGKKILSEEFVLDSSSDDEAPLASTTTTTTTTTTTARSKPLPKPTERKVERSIEKPPEKPKERKVERSFEKPPEKPKERSPVPPKPKERSPVPPPKAKERTPPALISKPTERSPAPASKPKERSPVPAPKPKANKPMIRAPRPATTTAKPSIASTAQKRPREEEDSSSSSGAPLSKKIRPKELTTSTTKTLPGNTTLKHRPSDASQNSRGTPSINSYKSKNTSPAKSSPLASSPPTNASDFDDSSNSGQSHHHNHDRDRERERERGRERDRPAAPRTNGHVAATNGNTPNGVHSAKKRPIESQNVSSQSLPKKSRVSKDVLDKAHRFDKFYERYRVLHDQLARVPNPPRDKLDDLLDMRERLVHLKAEIRREVEPAA</sequence>
<comment type="caution">
    <text evidence="2">The sequence shown here is derived from an EMBL/GenBank/DDBJ whole genome shotgun (WGS) entry which is preliminary data.</text>
</comment>
<organism evidence="2 3">
    <name type="scientific">Truncatella angustata</name>
    <dbReference type="NCBI Taxonomy" id="152316"/>
    <lineage>
        <taxon>Eukaryota</taxon>
        <taxon>Fungi</taxon>
        <taxon>Dikarya</taxon>
        <taxon>Ascomycota</taxon>
        <taxon>Pezizomycotina</taxon>
        <taxon>Sordariomycetes</taxon>
        <taxon>Xylariomycetidae</taxon>
        <taxon>Amphisphaeriales</taxon>
        <taxon>Sporocadaceae</taxon>
        <taxon>Truncatella</taxon>
    </lineage>
</organism>
<evidence type="ECO:0008006" key="4">
    <source>
        <dbReference type="Google" id="ProtNLM"/>
    </source>
</evidence>
<feature type="compositionally biased region" description="Polar residues" evidence="1">
    <location>
        <begin position="691"/>
        <end position="701"/>
    </location>
</feature>
<dbReference type="OrthoDB" id="2587563at2759"/>
<feature type="compositionally biased region" description="Low complexity" evidence="1">
    <location>
        <begin position="613"/>
        <end position="625"/>
    </location>
</feature>
<feature type="compositionally biased region" description="Low complexity" evidence="1">
    <location>
        <begin position="415"/>
        <end position="425"/>
    </location>
</feature>
<reference evidence="2" key="1">
    <citation type="journal article" date="2021" name="Nat. Commun.">
        <title>Genetic determinants of endophytism in the Arabidopsis root mycobiome.</title>
        <authorList>
            <person name="Mesny F."/>
            <person name="Miyauchi S."/>
            <person name="Thiergart T."/>
            <person name="Pickel B."/>
            <person name="Atanasova L."/>
            <person name="Karlsson M."/>
            <person name="Huettel B."/>
            <person name="Barry K.W."/>
            <person name="Haridas S."/>
            <person name="Chen C."/>
            <person name="Bauer D."/>
            <person name="Andreopoulos W."/>
            <person name="Pangilinan J."/>
            <person name="LaButti K."/>
            <person name="Riley R."/>
            <person name="Lipzen A."/>
            <person name="Clum A."/>
            <person name="Drula E."/>
            <person name="Henrissat B."/>
            <person name="Kohler A."/>
            <person name="Grigoriev I.V."/>
            <person name="Martin F.M."/>
            <person name="Hacquard S."/>
        </authorList>
    </citation>
    <scope>NUCLEOTIDE SEQUENCE</scope>
    <source>
        <strain evidence="2">MPI-SDFR-AT-0073</strain>
    </source>
</reference>
<keyword evidence="3" id="KW-1185">Reference proteome</keyword>
<evidence type="ECO:0000256" key="1">
    <source>
        <dbReference type="SAM" id="MobiDB-lite"/>
    </source>
</evidence>
<feature type="compositionally biased region" description="Polar residues" evidence="1">
    <location>
        <begin position="534"/>
        <end position="547"/>
    </location>
</feature>
<dbReference type="AlphaFoldDB" id="A0A9P9A1A2"/>
<gene>
    <name evidence="2" type="ORF">BKA67DRAFT_656115</name>
</gene>